<proteinExistence type="predicted"/>
<evidence type="ECO:0008006" key="4">
    <source>
        <dbReference type="Google" id="ProtNLM"/>
    </source>
</evidence>
<gene>
    <name evidence="2" type="ORF">POL68_09945</name>
</gene>
<dbReference type="Proteomes" id="UP001221838">
    <property type="component" value="Unassembled WGS sequence"/>
</dbReference>
<reference evidence="2 3" key="1">
    <citation type="submission" date="2022-11" db="EMBL/GenBank/DDBJ databases">
        <title>Minimal conservation of predation-associated metabolite biosynthetic gene clusters underscores biosynthetic potential of Myxococcota including descriptions for ten novel species: Archangium lansinium sp. nov., Myxococcus landrumus sp. nov., Nannocystis bai.</title>
        <authorList>
            <person name="Ahearne A."/>
            <person name="Stevens C."/>
            <person name="Dowd S."/>
        </authorList>
    </citation>
    <scope>NUCLEOTIDE SEQUENCE [LARGE SCALE GENOMIC DNA]</scope>
    <source>
        <strain evidence="2 3">NCWAL01</strain>
    </source>
</reference>
<dbReference type="PROSITE" id="PS51257">
    <property type="entry name" value="PROKAR_LIPOPROTEIN"/>
    <property type="match status" value="1"/>
</dbReference>
<feature type="signal peptide" evidence="1">
    <location>
        <begin position="1"/>
        <end position="23"/>
    </location>
</feature>
<evidence type="ECO:0000313" key="2">
    <source>
        <dbReference type="EMBL" id="MDC0708788.1"/>
    </source>
</evidence>
<organism evidence="2 3">
    <name type="scientific">Stigmatella ashevillensis</name>
    <dbReference type="NCBI Taxonomy" id="2995309"/>
    <lineage>
        <taxon>Bacteria</taxon>
        <taxon>Pseudomonadati</taxon>
        <taxon>Myxococcota</taxon>
        <taxon>Myxococcia</taxon>
        <taxon>Myxococcales</taxon>
        <taxon>Cystobacterineae</taxon>
        <taxon>Archangiaceae</taxon>
        <taxon>Stigmatella</taxon>
    </lineage>
</organism>
<protein>
    <recommendedName>
        <fullName evidence="4">Lipoprotein</fullName>
    </recommendedName>
</protein>
<keyword evidence="1" id="KW-0732">Signal</keyword>
<sequence length="537" mass="56207">MMDLARLALTRTALLSLPLLALACGGNDKPPVKDPPQATLSVTQTNVVGTKVTVTVSATGCDQIDSLSIYDQDTFIKAVAYPGIGQVPVDILSNELQYKRGIAAYLSLRAKVVCTDARENYSQPQPVTFFPVAEVIDAPEGAQVVTDAFVAEGSGGSVSFIGCGNDINGIPSLYRVTKTGPSITEKSVRMPFLCTTATVITPPNPVSGKRWIWTPNAGAFAFDKDLNITARTDYLVDLLAVGLDGDALVYDAGAGGEDKAIYRIGHQSASPPIAYKWKAPVRGFAITTPVATTEGVVMVASVTADGAPSGRARIVVSKISYGGQNGAGGGTEAGAYLMKEFASADTIPTTSPPGTFSVDGTLLYVSFGLAGATTEVLACKTQADGCEGTAQRWTQPPVLPAQIVVTVPFANNSRLAAIAPQRVYILDASTGAVLNKDQAPLTPTGALVVNQIQSGGGGQFPEAFYLLNSAVAQPNLPSPQPLEIVATEKASNGELFRYQINAGSMSAAVDDEGTLWLRVGTKLVRPLSLSDYRRVQQ</sequence>
<dbReference type="EMBL" id="JAQNDM010000002">
    <property type="protein sequence ID" value="MDC0708788.1"/>
    <property type="molecule type" value="Genomic_DNA"/>
</dbReference>
<feature type="chain" id="PRO_5046664557" description="Lipoprotein" evidence="1">
    <location>
        <begin position="24"/>
        <end position="537"/>
    </location>
</feature>
<keyword evidence="3" id="KW-1185">Reference proteome</keyword>
<evidence type="ECO:0000256" key="1">
    <source>
        <dbReference type="SAM" id="SignalP"/>
    </source>
</evidence>
<accession>A0ABT5D550</accession>
<dbReference type="RefSeq" id="WP_272136793.1">
    <property type="nucleotide sequence ID" value="NZ_JAQNDM010000002.1"/>
</dbReference>
<name>A0ABT5D550_9BACT</name>
<comment type="caution">
    <text evidence="2">The sequence shown here is derived from an EMBL/GenBank/DDBJ whole genome shotgun (WGS) entry which is preliminary data.</text>
</comment>
<evidence type="ECO:0000313" key="3">
    <source>
        <dbReference type="Proteomes" id="UP001221838"/>
    </source>
</evidence>